<sequence>MLYQYWQQRAQVLQEPFYANHLGKALATVAADNAETAGMLFLGAFSIALMGSALRYPFLAAAIRKTRTRRSLTARFLLVFLLQVAALAIPPWPIAYNQFGLESISRQLVVLFLLNLPWLVATGLATRRLAAALQLLPTVPSAASATSG</sequence>
<keyword evidence="1" id="KW-0472">Membrane</keyword>
<dbReference type="Proteomes" id="UP001501243">
    <property type="component" value="Unassembled WGS sequence"/>
</dbReference>
<keyword evidence="1" id="KW-0812">Transmembrane</keyword>
<feature type="transmembrane region" description="Helical" evidence="1">
    <location>
        <begin position="39"/>
        <end position="60"/>
    </location>
</feature>
<evidence type="ECO:0000256" key="1">
    <source>
        <dbReference type="SAM" id="Phobius"/>
    </source>
</evidence>
<protein>
    <submittedName>
        <fullName evidence="2">Uncharacterized protein</fullName>
    </submittedName>
</protein>
<dbReference type="EMBL" id="BAABGQ010000004">
    <property type="protein sequence ID" value="GAA4495250.1"/>
    <property type="molecule type" value="Genomic_DNA"/>
</dbReference>
<organism evidence="2 3">
    <name type="scientific">Hymenobacter ginsengisoli</name>
    <dbReference type="NCBI Taxonomy" id="1051626"/>
    <lineage>
        <taxon>Bacteria</taxon>
        <taxon>Pseudomonadati</taxon>
        <taxon>Bacteroidota</taxon>
        <taxon>Cytophagia</taxon>
        <taxon>Cytophagales</taxon>
        <taxon>Hymenobacteraceae</taxon>
        <taxon>Hymenobacter</taxon>
    </lineage>
</organism>
<comment type="caution">
    <text evidence="2">The sequence shown here is derived from an EMBL/GenBank/DDBJ whole genome shotgun (WGS) entry which is preliminary data.</text>
</comment>
<keyword evidence="3" id="KW-1185">Reference proteome</keyword>
<evidence type="ECO:0000313" key="2">
    <source>
        <dbReference type="EMBL" id="GAA4495250.1"/>
    </source>
</evidence>
<reference evidence="3" key="1">
    <citation type="journal article" date="2019" name="Int. J. Syst. Evol. Microbiol.">
        <title>The Global Catalogue of Microorganisms (GCM) 10K type strain sequencing project: providing services to taxonomists for standard genome sequencing and annotation.</title>
        <authorList>
            <consortium name="The Broad Institute Genomics Platform"/>
            <consortium name="The Broad Institute Genome Sequencing Center for Infectious Disease"/>
            <person name="Wu L."/>
            <person name="Ma J."/>
        </authorList>
    </citation>
    <scope>NUCLEOTIDE SEQUENCE [LARGE SCALE GENOMIC DNA]</scope>
    <source>
        <strain evidence="3">JCM 17841</strain>
    </source>
</reference>
<proteinExistence type="predicted"/>
<evidence type="ECO:0000313" key="3">
    <source>
        <dbReference type="Proteomes" id="UP001501243"/>
    </source>
</evidence>
<feature type="transmembrane region" description="Helical" evidence="1">
    <location>
        <begin position="72"/>
        <end position="92"/>
    </location>
</feature>
<gene>
    <name evidence="2" type="ORF">GCM10023172_06670</name>
</gene>
<feature type="transmembrane region" description="Helical" evidence="1">
    <location>
        <begin position="104"/>
        <end position="125"/>
    </location>
</feature>
<accession>A0ABP8PZH2</accession>
<keyword evidence="1" id="KW-1133">Transmembrane helix</keyword>
<name>A0ABP8PZH2_9BACT</name>